<feature type="compositionally biased region" description="Pro residues" evidence="1">
    <location>
        <begin position="74"/>
        <end position="87"/>
    </location>
</feature>
<reference evidence="5" key="1">
    <citation type="submission" date="2017-02" db="UniProtKB">
        <authorList>
            <consortium name="WormBaseParasite"/>
        </authorList>
    </citation>
    <scope>IDENTIFICATION</scope>
</reference>
<protein>
    <submittedName>
        <fullName evidence="5">Col_cuticle_N domain-containing protein</fullName>
    </submittedName>
</protein>
<dbReference type="Proteomes" id="UP000278627">
    <property type="component" value="Unassembled WGS sequence"/>
</dbReference>
<organism evidence="5">
    <name type="scientific">Brugia pahangi</name>
    <name type="common">Filarial nematode worm</name>
    <dbReference type="NCBI Taxonomy" id="6280"/>
    <lineage>
        <taxon>Eukaryota</taxon>
        <taxon>Metazoa</taxon>
        <taxon>Ecdysozoa</taxon>
        <taxon>Nematoda</taxon>
        <taxon>Chromadorea</taxon>
        <taxon>Rhabditida</taxon>
        <taxon>Spirurina</taxon>
        <taxon>Spiruromorpha</taxon>
        <taxon>Filarioidea</taxon>
        <taxon>Onchocercidae</taxon>
        <taxon>Brugia</taxon>
    </lineage>
</organism>
<keyword evidence="2" id="KW-0812">Transmembrane</keyword>
<dbReference type="STRING" id="6280.A0A0N4TCJ3"/>
<keyword evidence="2" id="KW-0472">Membrane</keyword>
<feature type="region of interest" description="Disordered" evidence="1">
    <location>
        <begin position="68"/>
        <end position="87"/>
    </location>
</feature>
<evidence type="ECO:0000256" key="1">
    <source>
        <dbReference type="SAM" id="MobiDB-lite"/>
    </source>
</evidence>
<evidence type="ECO:0000313" key="5">
    <source>
        <dbReference type="WBParaSite" id="BPAG_0000593101-mRNA-1"/>
    </source>
</evidence>
<gene>
    <name evidence="3" type="ORF">BPAG_LOCUS5896</name>
</gene>
<reference evidence="3 4" key="2">
    <citation type="submission" date="2018-11" db="EMBL/GenBank/DDBJ databases">
        <authorList>
            <consortium name="Pathogen Informatics"/>
        </authorList>
    </citation>
    <scope>NUCLEOTIDE SEQUENCE [LARGE SCALE GENOMIC DNA]</scope>
</reference>
<sequence length="87" mass="9825">MFYGTIAGITFLISAFTILAQLILLPIFFKRTDIMRNDIEERMKLFKILADIGDINLAQKRQELLRRKKSINTCPPPEPGPPGPPGI</sequence>
<feature type="transmembrane region" description="Helical" evidence="2">
    <location>
        <begin position="6"/>
        <end position="29"/>
    </location>
</feature>
<name>A0A0N4TCJ3_BRUPA</name>
<evidence type="ECO:0000313" key="4">
    <source>
        <dbReference type="Proteomes" id="UP000278627"/>
    </source>
</evidence>
<proteinExistence type="predicted"/>
<dbReference type="EMBL" id="UZAD01004719">
    <property type="protein sequence ID" value="VDN87082.1"/>
    <property type="molecule type" value="Genomic_DNA"/>
</dbReference>
<dbReference type="AlphaFoldDB" id="A0A0N4TCJ3"/>
<evidence type="ECO:0000256" key="2">
    <source>
        <dbReference type="SAM" id="Phobius"/>
    </source>
</evidence>
<dbReference type="WBParaSite" id="BPAG_0000593101-mRNA-1">
    <property type="protein sequence ID" value="BPAG_0000593101-mRNA-1"/>
    <property type="gene ID" value="BPAG_0000593101"/>
</dbReference>
<accession>A0A0N4TCJ3</accession>
<keyword evidence="4" id="KW-1185">Reference proteome</keyword>
<evidence type="ECO:0000313" key="3">
    <source>
        <dbReference type="EMBL" id="VDN87082.1"/>
    </source>
</evidence>
<keyword evidence="2" id="KW-1133">Transmembrane helix</keyword>